<dbReference type="AlphaFoldDB" id="V4GPC8"/>
<evidence type="ECO:0000313" key="1">
    <source>
        <dbReference type="EMBL" id="ESP87236.1"/>
    </source>
</evidence>
<reference evidence="1 2" key="1">
    <citation type="journal article" date="2013" name="Genome Announc.">
        <title>Draft Genome Sequence of 'Candidatus Halobonum tyrrellensis' Strain G22, Isolated from the Hypersaline Waters of Lake Tyrrell, Australia.</title>
        <authorList>
            <person name="Ugalde J.A."/>
            <person name="Narasingarao P."/>
            <person name="Kuo S."/>
            <person name="Podell S."/>
            <person name="Allen E.E."/>
        </authorList>
    </citation>
    <scope>NUCLEOTIDE SEQUENCE [LARGE SCALE GENOMIC DNA]</scope>
    <source>
        <strain evidence="1 2">G22</strain>
    </source>
</reference>
<dbReference type="OrthoDB" id="334705at2157"/>
<proteinExistence type="predicted"/>
<keyword evidence="2" id="KW-1185">Reference proteome</keyword>
<dbReference type="STRING" id="1324957.K933_15264"/>
<accession>V4GPC8</accession>
<evidence type="ECO:0000313" key="2">
    <source>
        <dbReference type="Proteomes" id="UP000017840"/>
    </source>
</evidence>
<name>V4GPC8_9EURY</name>
<dbReference type="EMBL" id="ASGZ01000061">
    <property type="protein sequence ID" value="ESP87236.1"/>
    <property type="molecule type" value="Genomic_DNA"/>
</dbReference>
<sequence>MQQLAVRGTGRDLLRCRKCGAEFPEGRATRDGWHFACPEDDCDATGIGEGLCRLDD</sequence>
<dbReference type="eggNOG" id="arCOG06221">
    <property type="taxonomic scope" value="Archaea"/>
</dbReference>
<organism evidence="1 2">
    <name type="scientific">Candidatus Halobonum tyrrellensis G22</name>
    <dbReference type="NCBI Taxonomy" id="1324957"/>
    <lineage>
        <taxon>Archaea</taxon>
        <taxon>Methanobacteriati</taxon>
        <taxon>Methanobacteriota</taxon>
        <taxon>Stenosarchaea group</taxon>
        <taxon>Halobacteria</taxon>
        <taxon>Halobacteriales</taxon>
        <taxon>Haloferacaceae</taxon>
        <taxon>Candidatus Halobonum</taxon>
    </lineage>
</organism>
<protein>
    <submittedName>
        <fullName evidence="1">Uncharacterized protein</fullName>
    </submittedName>
</protein>
<comment type="caution">
    <text evidence="1">The sequence shown here is derived from an EMBL/GenBank/DDBJ whole genome shotgun (WGS) entry which is preliminary data.</text>
</comment>
<dbReference type="NCBIfam" id="NF041915">
    <property type="entry name" value="HVO_2901"/>
    <property type="match status" value="1"/>
</dbReference>
<gene>
    <name evidence="1" type="ORF">K933_15264</name>
</gene>
<dbReference type="Proteomes" id="UP000017840">
    <property type="component" value="Unassembled WGS sequence"/>
</dbReference>
<dbReference type="RefSeq" id="WP_023395625.1">
    <property type="nucleotide sequence ID" value="NZ_ASGZ01000061.1"/>
</dbReference>
<dbReference type="InterPro" id="IPR049703">
    <property type="entry name" value="HVO_2901-like"/>
</dbReference>